<proteinExistence type="predicted"/>
<evidence type="ECO:0000313" key="2">
    <source>
        <dbReference type="EMBL" id="JAE29589.1"/>
    </source>
</evidence>
<organism evidence="2">
    <name type="scientific">Arundo donax</name>
    <name type="common">Giant reed</name>
    <name type="synonym">Donax arundinaceus</name>
    <dbReference type="NCBI Taxonomy" id="35708"/>
    <lineage>
        <taxon>Eukaryota</taxon>
        <taxon>Viridiplantae</taxon>
        <taxon>Streptophyta</taxon>
        <taxon>Embryophyta</taxon>
        <taxon>Tracheophyta</taxon>
        <taxon>Spermatophyta</taxon>
        <taxon>Magnoliopsida</taxon>
        <taxon>Liliopsida</taxon>
        <taxon>Poales</taxon>
        <taxon>Poaceae</taxon>
        <taxon>PACMAD clade</taxon>
        <taxon>Arundinoideae</taxon>
        <taxon>Arundineae</taxon>
        <taxon>Arundo</taxon>
    </lineage>
</organism>
<name>A0A0A9H1E0_ARUDO</name>
<dbReference type="EMBL" id="GBRH01168307">
    <property type="protein sequence ID" value="JAE29589.1"/>
    <property type="molecule type" value="Transcribed_RNA"/>
</dbReference>
<accession>A0A0A9H1E0</accession>
<reference evidence="2" key="1">
    <citation type="submission" date="2014-09" db="EMBL/GenBank/DDBJ databases">
        <authorList>
            <person name="Magalhaes I.L.F."/>
            <person name="Oliveira U."/>
            <person name="Santos F.R."/>
            <person name="Vidigal T.H.D.A."/>
            <person name="Brescovit A.D."/>
            <person name="Santos A.J."/>
        </authorList>
    </citation>
    <scope>NUCLEOTIDE SEQUENCE</scope>
    <source>
        <tissue evidence="2">Shoot tissue taken approximately 20 cm above the soil surface</tissue>
    </source>
</reference>
<feature type="region of interest" description="Disordered" evidence="1">
    <location>
        <begin position="20"/>
        <end position="52"/>
    </location>
</feature>
<feature type="compositionally biased region" description="Polar residues" evidence="1">
    <location>
        <begin position="20"/>
        <end position="29"/>
    </location>
</feature>
<reference evidence="2" key="2">
    <citation type="journal article" date="2015" name="Data Brief">
        <title>Shoot transcriptome of the giant reed, Arundo donax.</title>
        <authorList>
            <person name="Barrero R.A."/>
            <person name="Guerrero F.D."/>
            <person name="Moolhuijzen P."/>
            <person name="Goolsby J.A."/>
            <person name="Tidwell J."/>
            <person name="Bellgard S.E."/>
            <person name="Bellgard M.I."/>
        </authorList>
    </citation>
    <scope>NUCLEOTIDE SEQUENCE</scope>
    <source>
        <tissue evidence="2">Shoot tissue taken approximately 20 cm above the soil surface</tissue>
    </source>
</reference>
<sequence>MKLPSLTQSTLSACARLTTQRHCTSSLKNPTEPTPPSLTTSTPRSWKHSPSA</sequence>
<evidence type="ECO:0000256" key="1">
    <source>
        <dbReference type="SAM" id="MobiDB-lite"/>
    </source>
</evidence>
<dbReference type="AlphaFoldDB" id="A0A0A9H1E0"/>
<protein>
    <submittedName>
        <fullName evidence="2">Uncharacterized protein</fullName>
    </submittedName>
</protein>